<dbReference type="InterPro" id="IPR025948">
    <property type="entry name" value="HTH-like_dom"/>
</dbReference>
<feature type="domain" description="HTH-like" evidence="1">
    <location>
        <begin position="54"/>
        <end position="107"/>
    </location>
</feature>
<reference evidence="3" key="3">
    <citation type="submission" date="2024-03" db="EMBL/GenBank/DDBJ databases">
        <title>The Genome Sequence of Enterococcus sp. DIV0242b.</title>
        <authorList>
            <consortium name="The Broad Institute Genomics Platform"/>
            <consortium name="The Broad Institute Microbial Omics Core"/>
            <consortium name="The Broad Institute Genomic Center for Infectious Diseases"/>
            <person name="Earl A."/>
            <person name="Manson A."/>
            <person name="Gilmore M."/>
            <person name="Schwartman J."/>
            <person name="Shea T."/>
            <person name="Abouelleil A."/>
            <person name="Cao P."/>
            <person name="Chapman S."/>
            <person name="Cusick C."/>
            <person name="Young S."/>
            <person name="Neafsey D."/>
            <person name="Nusbaum C."/>
            <person name="Birren B."/>
        </authorList>
    </citation>
    <scope>NUCLEOTIDE SEQUENCE</scope>
    <source>
        <strain evidence="3">9E7_DIV0242</strain>
    </source>
</reference>
<dbReference type="RefSeq" id="WP_086350915.1">
    <property type="nucleotide sequence ID" value="NZ_CP147247.1"/>
</dbReference>
<dbReference type="InterPro" id="IPR050900">
    <property type="entry name" value="Transposase_IS3/IS150/IS904"/>
</dbReference>
<dbReference type="Proteomes" id="UP000195141">
    <property type="component" value="Chromosome"/>
</dbReference>
<dbReference type="EMBL" id="NGMM01000008">
    <property type="protein sequence ID" value="OTP10641.1"/>
    <property type="molecule type" value="Genomic_DNA"/>
</dbReference>
<dbReference type="Pfam" id="PF13276">
    <property type="entry name" value="HTH_21"/>
    <property type="match status" value="1"/>
</dbReference>
<dbReference type="PANTHER" id="PTHR46889:SF4">
    <property type="entry name" value="TRANSPOSASE INSO FOR INSERTION SEQUENCE ELEMENT IS911B-RELATED"/>
    <property type="match status" value="1"/>
</dbReference>
<protein>
    <recommendedName>
        <fullName evidence="1">HTH-like domain-containing protein</fullName>
    </recommendedName>
</protein>
<evidence type="ECO:0000259" key="1">
    <source>
        <dbReference type="Pfam" id="PF13276"/>
    </source>
</evidence>
<keyword evidence="4" id="KW-1185">Reference proteome</keyword>
<gene>
    <name evidence="3" type="ORF">A5888_003109</name>
    <name evidence="2" type="ORF">A5888_003939</name>
</gene>
<dbReference type="EMBL" id="CP147247">
    <property type="protein sequence ID" value="WYJ91341.1"/>
    <property type="molecule type" value="Genomic_DNA"/>
</dbReference>
<reference evidence="3" key="2">
    <citation type="submission" date="2017-05" db="EMBL/GenBank/DDBJ databases">
        <authorList>
            <consortium name="The Broad Institute Genomics Platform"/>
            <consortium name="The Broad Institute Genomic Center for Infectious Diseases"/>
            <person name="Earl A."/>
            <person name="Manson A."/>
            <person name="Schwartman J."/>
            <person name="Gilmore M."/>
            <person name="Abouelleil A."/>
            <person name="Cao P."/>
            <person name="Chapman S."/>
            <person name="Cusick C."/>
            <person name="Shea T."/>
            <person name="Young S."/>
            <person name="Neafsey D."/>
            <person name="Nusbaum C."/>
            <person name="Birren B."/>
        </authorList>
    </citation>
    <scope>NUCLEOTIDE SEQUENCE</scope>
    <source>
        <strain evidence="3">9E7_DIV0242</strain>
    </source>
</reference>
<dbReference type="PANTHER" id="PTHR46889">
    <property type="entry name" value="TRANSPOSASE INSF FOR INSERTION SEQUENCE IS3B-RELATED"/>
    <property type="match status" value="1"/>
</dbReference>
<name>A0A242JZU1_9ENTE</name>
<sequence length="150" mass="18220">MGQFKKALAYQAIKRLHEEKKYPIQPMCTFLQVTRSAYYNWLKQPKSMREQANRQVAEIIHTIHEKHPDMGYRRIKDELKRTYHMIINDKRVLRICRHEQIQSMIKHPANCITRHAYVPYHKAKNILNRQFHAEKPNQKWVTDVSEFKYC</sequence>
<evidence type="ECO:0000313" key="4">
    <source>
        <dbReference type="Proteomes" id="UP000195141"/>
    </source>
</evidence>
<proteinExistence type="predicted"/>
<reference evidence="2" key="1">
    <citation type="submission" date="2017-05" db="EMBL/GenBank/DDBJ databases">
        <title>The Genome Sequence of Enterococcus sp. 9E7_DIV0242.</title>
        <authorList>
            <consortium name="The Broad Institute Genomics Platform"/>
            <consortium name="The Broad Institute Genomic Center for Infectious Diseases"/>
            <person name="Earl A."/>
            <person name="Manson A."/>
            <person name="Schwartman J."/>
            <person name="Gilmore M."/>
            <person name="Abouelleil A."/>
            <person name="Cao P."/>
            <person name="Chapman S."/>
            <person name="Cusick C."/>
            <person name="Shea T."/>
            <person name="Young S."/>
            <person name="Neafsey D."/>
            <person name="Nusbaum C."/>
            <person name="Birren B."/>
        </authorList>
    </citation>
    <scope>NUCLEOTIDE SEQUENCE [LARGE SCALE GENOMIC DNA]</scope>
    <source>
        <strain evidence="2">9E7_DIV0242</strain>
    </source>
</reference>
<dbReference type="AlphaFoldDB" id="A0A242JZU1"/>
<evidence type="ECO:0000313" key="3">
    <source>
        <dbReference type="EMBL" id="WYJ91341.1"/>
    </source>
</evidence>
<dbReference type="OrthoDB" id="9781005at2"/>
<accession>A0A242JZU1</accession>
<evidence type="ECO:0000313" key="2">
    <source>
        <dbReference type="EMBL" id="OTP10641.1"/>
    </source>
</evidence>
<organism evidence="2">
    <name type="scientific">Candidatus Enterococcus clewellii</name>
    <dbReference type="NCBI Taxonomy" id="1834193"/>
    <lineage>
        <taxon>Bacteria</taxon>
        <taxon>Bacillati</taxon>
        <taxon>Bacillota</taxon>
        <taxon>Bacilli</taxon>
        <taxon>Lactobacillales</taxon>
        <taxon>Enterococcaceae</taxon>
        <taxon>Enterococcus</taxon>
    </lineage>
</organism>